<reference evidence="1 2" key="1">
    <citation type="journal article" date="2013" name="BMC Genomics">
        <title>The miniature genome of a carnivorous plant Genlisea aurea contains a low number of genes and short non-coding sequences.</title>
        <authorList>
            <person name="Leushkin E.V."/>
            <person name="Sutormin R.A."/>
            <person name="Nabieva E.R."/>
            <person name="Penin A.A."/>
            <person name="Kondrashov A.S."/>
            <person name="Logacheva M.D."/>
        </authorList>
    </citation>
    <scope>NUCLEOTIDE SEQUENCE [LARGE SCALE GENOMIC DNA]</scope>
</reference>
<dbReference type="Proteomes" id="UP000015453">
    <property type="component" value="Unassembled WGS sequence"/>
</dbReference>
<organism evidence="1 2">
    <name type="scientific">Genlisea aurea</name>
    <dbReference type="NCBI Taxonomy" id="192259"/>
    <lineage>
        <taxon>Eukaryota</taxon>
        <taxon>Viridiplantae</taxon>
        <taxon>Streptophyta</taxon>
        <taxon>Embryophyta</taxon>
        <taxon>Tracheophyta</taxon>
        <taxon>Spermatophyta</taxon>
        <taxon>Magnoliopsida</taxon>
        <taxon>eudicotyledons</taxon>
        <taxon>Gunneridae</taxon>
        <taxon>Pentapetalae</taxon>
        <taxon>asterids</taxon>
        <taxon>lamiids</taxon>
        <taxon>Lamiales</taxon>
        <taxon>Lentibulariaceae</taxon>
        <taxon>Genlisea</taxon>
    </lineage>
</organism>
<evidence type="ECO:0000313" key="2">
    <source>
        <dbReference type="Proteomes" id="UP000015453"/>
    </source>
</evidence>
<name>S8DNY8_9LAMI</name>
<dbReference type="EMBL" id="AUSU01006880">
    <property type="protein sequence ID" value="EPS61397.1"/>
    <property type="molecule type" value="Genomic_DNA"/>
</dbReference>
<dbReference type="AlphaFoldDB" id="S8DNY8"/>
<sequence>MVLGSVPSGTTAKTIRCLSKCHGPRFTTRRLSVSHLNRIRNRSVPKVSRSKSSTGARAAFSAFGGFELEQLGSSSLVRLKEKVEVAESLELRFPDLSTLAVKLEYSS</sequence>
<comment type="caution">
    <text evidence="1">The sequence shown here is derived from an EMBL/GenBank/DDBJ whole genome shotgun (WGS) entry which is preliminary data.</text>
</comment>
<proteinExistence type="predicted"/>
<protein>
    <submittedName>
        <fullName evidence="1">Uncharacterized protein</fullName>
    </submittedName>
</protein>
<keyword evidence="2" id="KW-1185">Reference proteome</keyword>
<gene>
    <name evidence="1" type="ORF">M569_13401</name>
</gene>
<evidence type="ECO:0000313" key="1">
    <source>
        <dbReference type="EMBL" id="EPS61397.1"/>
    </source>
</evidence>
<accession>S8DNY8</accession>